<evidence type="ECO:0000259" key="6">
    <source>
        <dbReference type="Pfam" id="PF00155"/>
    </source>
</evidence>
<evidence type="ECO:0000256" key="4">
    <source>
        <dbReference type="ARBA" id="ARBA00023239"/>
    </source>
</evidence>
<dbReference type="Pfam" id="PF00155">
    <property type="entry name" value="Aminotran_1_2"/>
    <property type="match status" value="1"/>
</dbReference>
<dbReference type="KEGG" id="palo:E6C60_1152"/>
<dbReference type="InterPro" id="IPR015421">
    <property type="entry name" value="PyrdxlP-dep_Trfase_major"/>
</dbReference>
<dbReference type="CDD" id="cd00609">
    <property type="entry name" value="AAT_like"/>
    <property type="match status" value="1"/>
</dbReference>
<dbReference type="InterPro" id="IPR015422">
    <property type="entry name" value="PyrdxlP-dep_Trfase_small"/>
</dbReference>
<dbReference type="GO" id="GO:0030170">
    <property type="term" value="F:pyridoxal phosphate binding"/>
    <property type="evidence" value="ECO:0007669"/>
    <property type="project" value="InterPro"/>
</dbReference>
<evidence type="ECO:0000256" key="1">
    <source>
        <dbReference type="ARBA" id="ARBA00001933"/>
    </source>
</evidence>
<accession>A0A4P8XJX6</accession>
<evidence type="ECO:0000256" key="2">
    <source>
        <dbReference type="ARBA" id="ARBA00012224"/>
    </source>
</evidence>
<gene>
    <name evidence="7" type="ORF">E6C60_1152</name>
</gene>
<evidence type="ECO:0000313" key="8">
    <source>
        <dbReference type="Proteomes" id="UP000300879"/>
    </source>
</evidence>
<dbReference type="InterPro" id="IPR015424">
    <property type="entry name" value="PyrdxlP-dep_Trfase"/>
</dbReference>
<dbReference type="RefSeq" id="WP_138224924.1">
    <property type="nucleotide sequence ID" value="NZ_CP040396.1"/>
</dbReference>
<organism evidence="7 8">
    <name type="scientific">Paenibacillus algicola</name>
    <dbReference type="NCBI Taxonomy" id="2565926"/>
    <lineage>
        <taxon>Bacteria</taxon>
        <taxon>Bacillati</taxon>
        <taxon>Bacillota</taxon>
        <taxon>Bacilli</taxon>
        <taxon>Bacillales</taxon>
        <taxon>Paenibacillaceae</taxon>
        <taxon>Paenibacillus</taxon>
    </lineage>
</organism>
<evidence type="ECO:0000313" key="7">
    <source>
        <dbReference type="EMBL" id="QCT01870.1"/>
    </source>
</evidence>
<protein>
    <recommendedName>
        <fullName evidence="2">cysteine-S-conjugate beta-lyase</fullName>
        <ecNumber evidence="2">4.4.1.13</ecNumber>
    </recommendedName>
</protein>
<dbReference type="OrthoDB" id="9802872at2"/>
<dbReference type="AlphaFoldDB" id="A0A4P8XJX6"/>
<keyword evidence="8" id="KW-1185">Reference proteome</keyword>
<proteinExistence type="inferred from homology"/>
<sequence>MNFDLNIDRTETSSLKWDHVHTIFGVTDALPLWVADMDFAAPPAVIQAMHDRVDHGVFGYTLPSQNYLEAVCGWMKSRHQWSIKPEWIQFCPGVVPALSMLVSSLTEPGDGVVIQTPVYPPFYRVVKDQGRELIENVLVQDEDGRYDIDFEDLERCLAAERTKMIILCSPHNPVGRVWKREELSRIAELCQQHDVLVVSDEIHADLVFEPGAHTPFAALSEDAAQRSIICTAPSKTFNIAGLNTANLIIPNVSLKRKFAKTLETFALGAITPLGAAATEAAYREGGEWLDALLTYVRGNMEYVRDYIAEHTPEVKVWLPEATYLLWLDFRALGLPDKELSKFLVEDAKLGLNNGASFGTVGDGFMRMNVACTSATLQEAMRRLEEALSRRRMEAAGS</sequence>
<dbReference type="InterPro" id="IPR004839">
    <property type="entry name" value="Aminotransferase_I/II_large"/>
</dbReference>
<dbReference type="PANTHER" id="PTHR43525:SF1">
    <property type="entry name" value="PROTEIN MALY"/>
    <property type="match status" value="1"/>
</dbReference>
<name>A0A4P8XJX6_9BACL</name>
<reference evidence="7 8" key="1">
    <citation type="submission" date="2019-05" db="EMBL/GenBank/DDBJ databases">
        <authorList>
            <person name="Chen C."/>
        </authorList>
    </citation>
    <scope>NUCLEOTIDE SEQUENCE [LARGE SCALE GENOMIC DNA]</scope>
    <source>
        <strain evidence="7 8">HB172198</strain>
    </source>
</reference>
<comment type="similarity">
    <text evidence="5">Belongs to the class-II pyridoxal-phosphate-dependent aminotransferase family. MalY/PatB cystathionine beta-lyase subfamily.</text>
</comment>
<keyword evidence="3" id="KW-0663">Pyridoxal phosphate</keyword>
<evidence type="ECO:0000256" key="3">
    <source>
        <dbReference type="ARBA" id="ARBA00022898"/>
    </source>
</evidence>
<dbReference type="Gene3D" id="3.40.640.10">
    <property type="entry name" value="Type I PLP-dependent aspartate aminotransferase-like (Major domain)"/>
    <property type="match status" value="1"/>
</dbReference>
<dbReference type="EC" id="4.4.1.13" evidence="2"/>
<dbReference type="GO" id="GO:0047804">
    <property type="term" value="F:cysteine-S-conjugate beta-lyase activity"/>
    <property type="evidence" value="ECO:0007669"/>
    <property type="project" value="UniProtKB-EC"/>
</dbReference>
<evidence type="ECO:0000256" key="5">
    <source>
        <dbReference type="ARBA" id="ARBA00037974"/>
    </source>
</evidence>
<dbReference type="NCBIfam" id="TIGR04350">
    <property type="entry name" value="C_S_lyase_PatB"/>
    <property type="match status" value="1"/>
</dbReference>
<dbReference type="InterPro" id="IPR051798">
    <property type="entry name" value="Class-II_PLP-Dep_Aminotrans"/>
</dbReference>
<comment type="cofactor">
    <cofactor evidence="1">
        <name>pyridoxal 5'-phosphate</name>
        <dbReference type="ChEBI" id="CHEBI:597326"/>
    </cofactor>
</comment>
<keyword evidence="4" id="KW-0456">Lyase</keyword>
<dbReference type="PANTHER" id="PTHR43525">
    <property type="entry name" value="PROTEIN MALY"/>
    <property type="match status" value="1"/>
</dbReference>
<dbReference type="SUPFAM" id="SSF53383">
    <property type="entry name" value="PLP-dependent transferases"/>
    <property type="match status" value="1"/>
</dbReference>
<dbReference type="Proteomes" id="UP000300879">
    <property type="component" value="Chromosome"/>
</dbReference>
<dbReference type="EMBL" id="CP040396">
    <property type="protein sequence ID" value="QCT01870.1"/>
    <property type="molecule type" value="Genomic_DNA"/>
</dbReference>
<dbReference type="Gene3D" id="3.90.1150.10">
    <property type="entry name" value="Aspartate Aminotransferase, domain 1"/>
    <property type="match status" value="1"/>
</dbReference>
<feature type="domain" description="Aminotransferase class I/classII large" evidence="6">
    <location>
        <begin position="31"/>
        <end position="383"/>
    </location>
</feature>
<dbReference type="InterPro" id="IPR027619">
    <property type="entry name" value="C-S_lyase_PatB-like"/>
</dbReference>